<dbReference type="RefSeq" id="WP_317386003.1">
    <property type="nucleotide sequence ID" value="NZ_CP136704.1"/>
</dbReference>
<keyword evidence="3" id="KW-1003">Cell membrane</keyword>
<feature type="transmembrane region" description="Helical" evidence="7">
    <location>
        <begin position="92"/>
        <end position="117"/>
    </location>
</feature>
<dbReference type="NCBIfam" id="TIGR00427">
    <property type="entry name" value="NAAT family transporter"/>
    <property type="match status" value="1"/>
</dbReference>
<evidence type="ECO:0000256" key="4">
    <source>
        <dbReference type="ARBA" id="ARBA00022692"/>
    </source>
</evidence>
<evidence type="ECO:0000256" key="7">
    <source>
        <dbReference type="RuleBase" id="RU362048"/>
    </source>
</evidence>
<dbReference type="InterPro" id="IPR002771">
    <property type="entry name" value="Multi_antbiot-R_MarC"/>
</dbReference>
<dbReference type="PANTHER" id="PTHR33508">
    <property type="entry name" value="UPF0056 MEMBRANE PROTEIN YHCE"/>
    <property type="match status" value="1"/>
</dbReference>
<reference evidence="8 9" key="1">
    <citation type="submission" date="2023-10" db="EMBL/GenBank/DDBJ databases">
        <title>Eight complete genome sequences of bacteria isolated from laboratory stock of Giant Kelp gametophytes.</title>
        <authorList>
            <person name="Tolentino B."/>
            <person name="Nuzhdin S."/>
        </authorList>
    </citation>
    <scope>NUCLEOTIDE SEQUENCE [LARGE SCALE GENOMIC DNA]</scope>
    <source>
        <strain evidence="8 9">LC.270.F.C4</strain>
    </source>
</reference>
<keyword evidence="9" id="KW-1185">Reference proteome</keyword>
<feature type="transmembrane region" description="Helical" evidence="7">
    <location>
        <begin position="208"/>
        <end position="231"/>
    </location>
</feature>
<dbReference type="EMBL" id="CP136704">
    <property type="protein sequence ID" value="WOI33976.1"/>
    <property type="molecule type" value="Genomic_DNA"/>
</dbReference>
<feature type="transmembrane region" description="Helical" evidence="7">
    <location>
        <begin position="166"/>
        <end position="187"/>
    </location>
</feature>
<evidence type="ECO:0000256" key="6">
    <source>
        <dbReference type="ARBA" id="ARBA00023136"/>
    </source>
</evidence>
<keyword evidence="6 7" id="KW-0472">Membrane</keyword>
<evidence type="ECO:0000256" key="1">
    <source>
        <dbReference type="ARBA" id="ARBA00004651"/>
    </source>
</evidence>
<gene>
    <name evidence="8" type="ORF">R1T40_04320</name>
</gene>
<comment type="similarity">
    <text evidence="2 7">Belongs to the UPF0056 (MarC) family.</text>
</comment>
<proteinExistence type="inferred from homology"/>
<keyword evidence="5 7" id="KW-1133">Transmembrane helix</keyword>
<feature type="transmembrane region" description="Helical" evidence="7">
    <location>
        <begin position="138"/>
        <end position="160"/>
    </location>
</feature>
<dbReference type="Proteomes" id="UP001302666">
    <property type="component" value="Chromosome"/>
</dbReference>
<comment type="subcellular location">
    <subcellularLocation>
        <location evidence="1 7">Cell membrane</location>
        <topology evidence="1 7">Multi-pass membrane protein</topology>
    </subcellularLocation>
</comment>
<dbReference type="Pfam" id="PF01914">
    <property type="entry name" value="MarC"/>
    <property type="match status" value="1"/>
</dbReference>
<feature type="transmembrane region" description="Helical" evidence="7">
    <location>
        <begin position="30"/>
        <end position="55"/>
    </location>
</feature>
<accession>A0ABZ0HJA7</accession>
<sequence length="232" mass="24126">MHGRAGSGRSPVDEGAGKTGGGRGLMLDTAFLITSFVTLFVIIDPIGLMPVFLALTQGMSSKQRRAIAIRASVTGIGILAVFALFGESVLGFIGISMAAFRVAGGILLFLTALDMLFERRTARRQHQGDEIAPEDDPSVFPMAIPLIAGPGSIATVILLTGQHPGIEGFASVMAIVVAVIALMLLMFAISGMVERVLGPVGINVATRLLGMLLAALSVQFVLEGLSAFGFAN</sequence>
<evidence type="ECO:0000313" key="9">
    <source>
        <dbReference type="Proteomes" id="UP001302666"/>
    </source>
</evidence>
<name>A0ABZ0HJA7_TRISK</name>
<dbReference type="PANTHER" id="PTHR33508:SF1">
    <property type="entry name" value="UPF0056 MEMBRANE PROTEIN YHCE"/>
    <property type="match status" value="1"/>
</dbReference>
<organism evidence="8 9">
    <name type="scientific">Tritonibacter scottomollicae</name>
    <name type="common">Epibacterium scottomollicae</name>
    <dbReference type="NCBI Taxonomy" id="483013"/>
    <lineage>
        <taxon>Bacteria</taxon>
        <taxon>Pseudomonadati</taxon>
        <taxon>Pseudomonadota</taxon>
        <taxon>Alphaproteobacteria</taxon>
        <taxon>Rhodobacterales</taxon>
        <taxon>Paracoccaceae</taxon>
        <taxon>Tritonibacter</taxon>
    </lineage>
</organism>
<evidence type="ECO:0000256" key="5">
    <source>
        <dbReference type="ARBA" id="ARBA00022989"/>
    </source>
</evidence>
<protein>
    <recommendedName>
        <fullName evidence="7">UPF0056 membrane protein</fullName>
    </recommendedName>
</protein>
<keyword evidence="4 7" id="KW-0812">Transmembrane</keyword>
<evidence type="ECO:0000256" key="2">
    <source>
        <dbReference type="ARBA" id="ARBA00009784"/>
    </source>
</evidence>
<evidence type="ECO:0000256" key="3">
    <source>
        <dbReference type="ARBA" id="ARBA00022475"/>
    </source>
</evidence>
<evidence type="ECO:0000313" key="8">
    <source>
        <dbReference type="EMBL" id="WOI33976.1"/>
    </source>
</evidence>
<feature type="transmembrane region" description="Helical" evidence="7">
    <location>
        <begin position="67"/>
        <end position="86"/>
    </location>
</feature>